<organism evidence="3 4">
    <name type="scientific">Gloeophyllum trabeum (strain ATCC 11539 / FP-39264 / Madison 617)</name>
    <name type="common">Brown rot fungus</name>
    <dbReference type="NCBI Taxonomy" id="670483"/>
    <lineage>
        <taxon>Eukaryota</taxon>
        <taxon>Fungi</taxon>
        <taxon>Dikarya</taxon>
        <taxon>Basidiomycota</taxon>
        <taxon>Agaricomycotina</taxon>
        <taxon>Agaricomycetes</taxon>
        <taxon>Gloeophyllales</taxon>
        <taxon>Gloeophyllaceae</taxon>
        <taxon>Gloeophyllum</taxon>
    </lineage>
</organism>
<evidence type="ECO:0000313" key="4">
    <source>
        <dbReference type="Proteomes" id="UP000030669"/>
    </source>
</evidence>
<evidence type="ECO:0000256" key="1">
    <source>
        <dbReference type="SAM" id="Phobius"/>
    </source>
</evidence>
<dbReference type="GeneID" id="19309692"/>
<proteinExistence type="predicted"/>
<feature type="domain" description="DUF6534" evidence="2">
    <location>
        <begin position="178"/>
        <end position="270"/>
    </location>
</feature>
<evidence type="ECO:0000313" key="3">
    <source>
        <dbReference type="EMBL" id="EPQ53216.1"/>
    </source>
</evidence>
<dbReference type="EMBL" id="KB469306">
    <property type="protein sequence ID" value="EPQ53216.1"/>
    <property type="molecule type" value="Genomic_DNA"/>
</dbReference>
<dbReference type="KEGG" id="gtr:GLOTRDRAFT_95218"/>
<keyword evidence="4" id="KW-1185">Reference proteome</keyword>
<dbReference type="RefSeq" id="XP_007868496.1">
    <property type="nucleotide sequence ID" value="XM_007870305.1"/>
</dbReference>
<keyword evidence="1" id="KW-0472">Membrane</keyword>
<sequence>MAVLTSVFVGSIISAMLYGVTCGQACHYLRIYPKDGARMKGMMCLMGHYMWFLFIRKCDGKSPLDTNMWFLTGVIHMEPSFHTIRGLSDCQQIVIFMVQCFYIRKIWNCKIRFAYTLSLDHPVSVTVDAVFKYFEPSLGDIQSQDGRKAKVGAELPIAYVVTSLLGQILLLVALIMNIVIDVGITGSMCQVMLQHKASSLSNSRSVVKGIIQWAVATGLTVTCWIHTGNLCSVAAITLMVEALVLAKNDFVPAGLYLIGAKLYANSMLASSSVLQTQWPSIN</sequence>
<gene>
    <name evidence="3" type="ORF">GLOTRDRAFT_95218</name>
</gene>
<name>S7PZW2_GLOTA</name>
<evidence type="ECO:0000259" key="2">
    <source>
        <dbReference type="Pfam" id="PF20152"/>
    </source>
</evidence>
<dbReference type="OrthoDB" id="2793019at2759"/>
<keyword evidence="1" id="KW-1133">Transmembrane helix</keyword>
<dbReference type="InterPro" id="IPR045339">
    <property type="entry name" value="DUF6534"/>
</dbReference>
<accession>S7PZW2</accession>
<dbReference type="HOGENOM" id="CLU_987126_0_0_1"/>
<dbReference type="Pfam" id="PF20152">
    <property type="entry name" value="DUF6534"/>
    <property type="match status" value="1"/>
</dbReference>
<reference evidence="3 4" key="1">
    <citation type="journal article" date="2012" name="Science">
        <title>The Paleozoic origin of enzymatic lignin decomposition reconstructed from 31 fungal genomes.</title>
        <authorList>
            <person name="Floudas D."/>
            <person name="Binder M."/>
            <person name="Riley R."/>
            <person name="Barry K."/>
            <person name="Blanchette R.A."/>
            <person name="Henrissat B."/>
            <person name="Martinez A.T."/>
            <person name="Otillar R."/>
            <person name="Spatafora J.W."/>
            <person name="Yadav J.S."/>
            <person name="Aerts A."/>
            <person name="Benoit I."/>
            <person name="Boyd A."/>
            <person name="Carlson A."/>
            <person name="Copeland A."/>
            <person name="Coutinho P.M."/>
            <person name="de Vries R.P."/>
            <person name="Ferreira P."/>
            <person name="Findley K."/>
            <person name="Foster B."/>
            <person name="Gaskell J."/>
            <person name="Glotzer D."/>
            <person name="Gorecki P."/>
            <person name="Heitman J."/>
            <person name="Hesse C."/>
            <person name="Hori C."/>
            <person name="Igarashi K."/>
            <person name="Jurgens J.A."/>
            <person name="Kallen N."/>
            <person name="Kersten P."/>
            <person name="Kohler A."/>
            <person name="Kuees U."/>
            <person name="Kumar T.K.A."/>
            <person name="Kuo A."/>
            <person name="LaButti K."/>
            <person name="Larrondo L.F."/>
            <person name="Lindquist E."/>
            <person name="Ling A."/>
            <person name="Lombard V."/>
            <person name="Lucas S."/>
            <person name="Lundell T."/>
            <person name="Martin R."/>
            <person name="McLaughlin D.J."/>
            <person name="Morgenstern I."/>
            <person name="Morin E."/>
            <person name="Murat C."/>
            <person name="Nagy L.G."/>
            <person name="Nolan M."/>
            <person name="Ohm R.A."/>
            <person name="Patyshakuliyeva A."/>
            <person name="Rokas A."/>
            <person name="Ruiz-Duenas F.J."/>
            <person name="Sabat G."/>
            <person name="Salamov A."/>
            <person name="Samejima M."/>
            <person name="Schmutz J."/>
            <person name="Slot J.C."/>
            <person name="St John F."/>
            <person name="Stenlid J."/>
            <person name="Sun H."/>
            <person name="Sun S."/>
            <person name="Syed K."/>
            <person name="Tsang A."/>
            <person name="Wiebenga A."/>
            <person name="Young D."/>
            <person name="Pisabarro A."/>
            <person name="Eastwood D.C."/>
            <person name="Martin F."/>
            <person name="Cullen D."/>
            <person name="Grigoriev I.V."/>
            <person name="Hibbett D.S."/>
        </authorList>
    </citation>
    <scope>NUCLEOTIDE SEQUENCE [LARGE SCALE GENOMIC DNA]</scope>
    <source>
        <strain evidence="3 4">ATCC 11539</strain>
    </source>
</reference>
<dbReference type="AlphaFoldDB" id="S7PZW2"/>
<keyword evidence="1" id="KW-0812">Transmembrane</keyword>
<dbReference type="Proteomes" id="UP000030669">
    <property type="component" value="Unassembled WGS sequence"/>
</dbReference>
<feature type="transmembrane region" description="Helical" evidence="1">
    <location>
        <begin position="157"/>
        <end position="180"/>
    </location>
</feature>
<protein>
    <recommendedName>
        <fullName evidence="2">DUF6534 domain-containing protein</fullName>
    </recommendedName>
</protein>